<evidence type="ECO:0000313" key="4">
    <source>
        <dbReference type="EMBL" id="KAG5654466.1"/>
    </source>
</evidence>
<dbReference type="PANTHER" id="PTHR12215">
    <property type="entry name" value="PHOSPHOPANTETHEINE TRANSFERASE"/>
    <property type="match status" value="1"/>
</dbReference>
<accession>A0A9P7KPG7</accession>
<reference evidence="4" key="1">
    <citation type="submission" date="2021-02" db="EMBL/GenBank/DDBJ databases">
        <authorList>
            <person name="Nieuwenhuis M."/>
            <person name="Van De Peppel L.J.J."/>
        </authorList>
    </citation>
    <scope>NUCLEOTIDE SEQUENCE</scope>
    <source>
        <strain evidence="4">D49</strain>
    </source>
</reference>
<dbReference type="GO" id="GO:0008897">
    <property type="term" value="F:holo-[acyl-carrier-protein] synthase activity"/>
    <property type="evidence" value="ECO:0007669"/>
    <property type="project" value="UniProtKB-EC"/>
</dbReference>
<protein>
    <recommendedName>
        <fullName evidence="1">holo-[acyl-carrier-protein] synthase</fullName>
        <ecNumber evidence="1">2.7.8.7</ecNumber>
    </recommendedName>
</protein>
<gene>
    <name evidence="4" type="ORF">H0H81_001965</name>
</gene>
<evidence type="ECO:0000259" key="3">
    <source>
        <dbReference type="Pfam" id="PF01648"/>
    </source>
</evidence>
<dbReference type="PANTHER" id="PTHR12215:SF10">
    <property type="entry name" value="L-AMINOADIPATE-SEMIALDEHYDE DEHYDROGENASE-PHOSPHOPANTETHEINYL TRANSFERASE"/>
    <property type="match status" value="1"/>
</dbReference>
<dbReference type="GO" id="GO:0000287">
    <property type="term" value="F:magnesium ion binding"/>
    <property type="evidence" value="ECO:0007669"/>
    <property type="project" value="InterPro"/>
</dbReference>
<evidence type="ECO:0000256" key="1">
    <source>
        <dbReference type="ARBA" id="ARBA00013172"/>
    </source>
</evidence>
<comment type="caution">
    <text evidence="4">The sequence shown here is derived from an EMBL/GenBank/DDBJ whole genome shotgun (WGS) entry which is preliminary data.</text>
</comment>
<dbReference type="OrthoDB" id="26719at2759"/>
<evidence type="ECO:0000313" key="5">
    <source>
        <dbReference type="Proteomes" id="UP000717328"/>
    </source>
</evidence>
<keyword evidence="5" id="KW-1185">Reference proteome</keyword>
<dbReference type="SUPFAM" id="SSF56214">
    <property type="entry name" value="4'-phosphopantetheinyl transferase"/>
    <property type="match status" value="1"/>
</dbReference>
<dbReference type="GO" id="GO:0019878">
    <property type="term" value="P:lysine biosynthetic process via aminoadipic acid"/>
    <property type="evidence" value="ECO:0007669"/>
    <property type="project" value="TreeGrafter"/>
</dbReference>
<dbReference type="GO" id="GO:0005829">
    <property type="term" value="C:cytosol"/>
    <property type="evidence" value="ECO:0007669"/>
    <property type="project" value="TreeGrafter"/>
</dbReference>
<evidence type="ECO:0000256" key="2">
    <source>
        <dbReference type="ARBA" id="ARBA00022679"/>
    </source>
</evidence>
<dbReference type="EC" id="2.7.8.7" evidence="1"/>
<dbReference type="Pfam" id="PF01648">
    <property type="entry name" value="ACPS"/>
    <property type="match status" value="1"/>
</dbReference>
<dbReference type="InterPro" id="IPR008278">
    <property type="entry name" value="4-PPantetheinyl_Trfase_dom"/>
</dbReference>
<reference evidence="4" key="2">
    <citation type="submission" date="2021-10" db="EMBL/GenBank/DDBJ databases">
        <title>Phylogenomics reveals ancestral predisposition of the termite-cultivated fungus Termitomyces towards a domesticated lifestyle.</title>
        <authorList>
            <person name="Auxier B."/>
            <person name="Grum-Grzhimaylo A."/>
            <person name="Cardenas M.E."/>
            <person name="Lodge J.D."/>
            <person name="Laessoe T."/>
            <person name="Pedersen O."/>
            <person name="Smith M.E."/>
            <person name="Kuyper T.W."/>
            <person name="Franco-Molano E.A."/>
            <person name="Baroni T.J."/>
            <person name="Aanen D.K."/>
        </authorList>
    </citation>
    <scope>NUCLEOTIDE SEQUENCE</scope>
    <source>
        <strain evidence="4">D49</strain>
    </source>
</reference>
<proteinExistence type="predicted"/>
<dbReference type="Proteomes" id="UP000717328">
    <property type="component" value="Unassembled WGS sequence"/>
</dbReference>
<dbReference type="InterPro" id="IPR037143">
    <property type="entry name" value="4-PPantetheinyl_Trfase_dom_sf"/>
</dbReference>
<keyword evidence="2" id="KW-0808">Transferase</keyword>
<name>A0A9P7KPG7_9AGAR</name>
<dbReference type="EMBL" id="JABCKI010000007">
    <property type="protein sequence ID" value="KAG5654466.1"/>
    <property type="molecule type" value="Genomic_DNA"/>
</dbReference>
<organism evidence="4 5">
    <name type="scientific">Sphagnurus paluster</name>
    <dbReference type="NCBI Taxonomy" id="117069"/>
    <lineage>
        <taxon>Eukaryota</taxon>
        <taxon>Fungi</taxon>
        <taxon>Dikarya</taxon>
        <taxon>Basidiomycota</taxon>
        <taxon>Agaricomycotina</taxon>
        <taxon>Agaricomycetes</taxon>
        <taxon>Agaricomycetidae</taxon>
        <taxon>Agaricales</taxon>
        <taxon>Tricholomatineae</taxon>
        <taxon>Lyophyllaceae</taxon>
        <taxon>Sphagnurus</taxon>
    </lineage>
</organism>
<sequence>MEVWAVIYKPALFSEELYQNALQLMDTAIQKIPGLDPPIAYNISHDNALIAMAFAPGIHYPPAFSVGIDVMKVRIPGRDTFASFVESVRDQLTAFEHQSLFSGISQDESLRRFFWMWTMKEAYTKALGLGLGFDFRRIEYDVVGNALRVDGEIPLGWRFSKFVLDDEEDLYEGVVAEFVGGTVTEIHRESLQADWVQLHKARDFVEKVIHDLGVQRSESNP</sequence>
<dbReference type="AlphaFoldDB" id="A0A9P7KPG7"/>
<feature type="domain" description="4'-phosphopantetheinyl transferase" evidence="3">
    <location>
        <begin position="65"/>
        <end position="142"/>
    </location>
</feature>
<dbReference type="InterPro" id="IPR050559">
    <property type="entry name" value="P-Pant_transferase_sf"/>
</dbReference>
<dbReference type="Gene3D" id="3.90.470.20">
    <property type="entry name" value="4'-phosphopantetheinyl transferase domain"/>
    <property type="match status" value="1"/>
</dbReference>